<comment type="caution">
    <text evidence="2">The sequence shown here is derived from an EMBL/GenBank/DDBJ whole genome shotgun (WGS) entry which is preliminary data.</text>
</comment>
<dbReference type="PANTHER" id="PTHR33700:SF4">
    <property type="entry name" value="MYB-LIKE PROTEIN X"/>
    <property type="match status" value="1"/>
</dbReference>
<evidence type="ECO:0000313" key="2">
    <source>
        <dbReference type="EMBL" id="KAK4787911.1"/>
    </source>
</evidence>
<proteinExistence type="predicted"/>
<dbReference type="AlphaFoldDB" id="A0AAN7LZU6"/>
<organism evidence="2 3">
    <name type="scientific">Trapa natans</name>
    <name type="common">Water chestnut</name>
    <dbReference type="NCBI Taxonomy" id="22666"/>
    <lineage>
        <taxon>Eukaryota</taxon>
        <taxon>Viridiplantae</taxon>
        <taxon>Streptophyta</taxon>
        <taxon>Embryophyta</taxon>
        <taxon>Tracheophyta</taxon>
        <taxon>Spermatophyta</taxon>
        <taxon>Magnoliopsida</taxon>
        <taxon>eudicotyledons</taxon>
        <taxon>Gunneridae</taxon>
        <taxon>Pentapetalae</taxon>
        <taxon>rosids</taxon>
        <taxon>malvids</taxon>
        <taxon>Myrtales</taxon>
        <taxon>Lythraceae</taxon>
        <taxon>Trapa</taxon>
    </lineage>
</organism>
<feature type="compositionally biased region" description="Basic and acidic residues" evidence="1">
    <location>
        <begin position="112"/>
        <end position="137"/>
    </location>
</feature>
<evidence type="ECO:0000256" key="1">
    <source>
        <dbReference type="SAM" id="MobiDB-lite"/>
    </source>
</evidence>
<feature type="compositionally biased region" description="Acidic residues" evidence="1">
    <location>
        <begin position="159"/>
        <end position="199"/>
    </location>
</feature>
<accession>A0AAN7LZU6</accession>
<dbReference type="PANTHER" id="PTHR33700">
    <property type="entry name" value="MYB-LIKE PROTEIN X"/>
    <property type="match status" value="1"/>
</dbReference>
<evidence type="ECO:0000313" key="3">
    <source>
        <dbReference type="Proteomes" id="UP001346149"/>
    </source>
</evidence>
<feature type="region of interest" description="Disordered" evidence="1">
    <location>
        <begin position="112"/>
        <end position="199"/>
    </location>
</feature>
<reference evidence="2 3" key="1">
    <citation type="journal article" date="2023" name="Hortic Res">
        <title>Pangenome of water caltrop reveals structural variations and asymmetric subgenome divergence after allopolyploidization.</title>
        <authorList>
            <person name="Zhang X."/>
            <person name="Chen Y."/>
            <person name="Wang L."/>
            <person name="Yuan Y."/>
            <person name="Fang M."/>
            <person name="Shi L."/>
            <person name="Lu R."/>
            <person name="Comes H.P."/>
            <person name="Ma Y."/>
            <person name="Chen Y."/>
            <person name="Huang G."/>
            <person name="Zhou Y."/>
            <person name="Zheng Z."/>
            <person name="Qiu Y."/>
        </authorList>
    </citation>
    <scope>NUCLEOTIDE SEQUENCE [LARGE SCALE GENOMIC DNA]</scope>
    <source>
        <strain evidence="2">F231</strain>
    </source>
</reference>
<name>A0AAN7LZU6_TRANT</name>
<dbReference type="EMBL" id="JAXQNO010000012">
    <property type="protein sequence ID" value="KAK4787911.1"/>
    <property type="molecule type" value="Genomic_DNA"/>
</dbReference>
<dbReference type="Proteomes" id="UP001346149">
    <property type="component" value="Unassembled WGS sequence"/>
</dbReference>
<keyword evidence="3" id="KW-1185">Reference proteome</keyword>
<feature type="compositionally biased region" description="Acidic residues" evidence="1">
    <location>
        <begin position="138"/>
        <end position="151"/>
    </location>
</feature>
<sequence length="199" mass="22565">MDPTMASGILNVLAKLGFVSNGCFHGWNNSQGQKMLRQSPSRNSRANRFKLKVKRAGQICLLLTIFIWLLHQVKHSHYVTKERQETSPKSLLNTAGLRHMIIKLGRKDISGPRIHASLEKGSQGKEKEPGEDLKDFREEEEEEEEEDEEDIFEGRGVGDDEIDADDQEMGEEDDPDAELEDLKDEEDQLEDASVEGETQ</sequence>
<protein>
    <submittedName>
        <fullName evidence="2">Uncharacterized protein</fullName>
    </submittedName>
</protein>
<gene>
    <name evidence="2" type="ORF">SAY86_011744</name>
</gene>